<evidence type="ECO:0000313" key="2">
    <source>
        <dbReference type="EMBL" id="AVO41144.1"/>
    </source>
</evidence>
<dbReference type="EMBL" id="CP027669">
    <property type="protein sequence ID" value="AVO41144.1"/>
    <property type="molecule type" value="Genomic_DNA"/>
</dbReference>
<feature type="compositionally biased region" description="Pro residues" evidence="1">
    <location>
        <begin position="110"/>
        <end position="129"/>
    </location>
</feature>
<feature type="compositionally biased region" description="Polar residues" evidence="1">
    <location>
        <begin position="1"/>
        <end position="12"/>
    </location>
</feature>
<evidence type="ECO:0000313" key="3">
    <source>
        <dbReference type="Proteomes" id="UP000239326"/>
    </source>
</evidence>
<dbReference type="RefSeq" id="WP_106446123.1">
    <property type="nucleotide sequence ID" value="NZ_CP027669.1"/>
</dbReference>
<reference evidence="2 3" key="1">
    <citation type="submission" date="2018-03" db="EMBL/GenBank/DDBJ databases">
        <title>Genome sequencing of Simplicispira sp.</title>
        <authorList>
            <person name="Kim S.-J."/>
            <person name="Heo J."/>
            <person name="Kwon S.-W."/>
        </authorList>
    </citation>
    <scope>NUCLEOTIDE SEQUENCE [LARGE SCALE GENOMIC DNA]</scope>
    <source>
        <strain evidence="2 3">SC1-8</strain>
    </source>
</reference>
<feature type="region of interest" description="Disordered" evidence="1">
    <location>
        <begin position="94"/>
        <end position="129"/>
    </location>
</feature>
<gene>
    <name evidence="2" type="ORF">C6571_07455</name>
</gene>
<organism evidence="2 3">
    <name type="scientific">Simplicispira suum</name>
    <dbReference type="NCBI Taxonomy" id="2109915"/>
    <lineage>
        <taxon>Bacteria</taxon>
        <taxon>Pseudomonadati</taxon>
        <taxon>Pseudomonadota</taxon>
        <taxon>Betaproteobacteria</taxon>
        <taxon>Burkholderiales</taxon>
        <taxon>Comamonadaceae</taxon>
        <taxon>Simplicispira</taxon>
    </lineage>
</organism>
<accession>A0A2S0MZ26</accession>
<feature type="region of interest" description="Disordered" evidence="1">
    <location>
        <begin position="1"/>
        <end position="55"/>
    </location>
</feature>
<evidence type="ECO:0000256" key="1">
    <source>
        <dbReference type="SAM" id="MobiDB-lite"/>
    </source>
</evidence>
<dbReference type="KEGG" id="simp:C6571_07455"/>
<name>A0A2S0MZ26_9BURK</name>
<sequence>MANDIDISSQELPQEHPQRSVNTTVPVQEAQGRHADARAEGVGVAPDPSGNVVVDPAAADLPQLPHERDQSVGMTDGNPSALVQQAYKDVTRGLVNTDAGREAHNVGKPVVPPEPPLPGTPGPVEPDHK</sequence>
<dbReference type="Proteomes" id="UP000239326">
    <property type="component" value="Chromosome"/>
</dbReference>
<keyword evidence="3" id="KW-1185">Reference proteome</keyword>
<proteinExistence type="predicted"/>
<protein>
    <submittedName>
        <fullName evidence="2">Uncharacterized protein</fullName>
    </submittedName>
</protein>
<dbReference type="AlphaFoldDB" id="A0A2S0MZ26"/>